<dbReference type="EMBL" id="QSAI01000051">
    <property type="protein sequence ID" value="RGW44279.1"/>
    <property type="molecule type" value="Genomic_DNA"/>
</dbReference>
<gene>
    <name evidence="2" type="ORF">DWV70_20090</name>
    <name evidence="1" type="ORF">GAY76_01185</name>
</gene>
<reference evidence="2 3" key="1">
    <citation type="submission" date="2018-08" db="EMBL/GenBank/DDBJ databases">
        <title>A genome reference for cultivated species of the human gut microbiota.</title>
        <authorList>
            <person name="Zou Y."/>
            <person name="Xue W."/>
            <person name="Luo G."/>
        </authorList>
    </citation>
    <scope>NUCLEOTIDE SEQUENCE [LARGE SCALE GENOMIC DNA]</scope>
    <source>
        <strain evidence="2 3">AF12-25</strain>
    </source>
</reference>
<evidence type="ECO:0000313" key="2">
    <source>
        <dbReference type="EMBL" id="RGW44279.1"/>
    </source>
</evidence>
<sequence length="79" mass="9200">MKEEGFNPNAVITDQVIDALANIQDHEPGSFREHTEKLTDILLDDFELMEPDNLKRNLDLVQFFRFYAGLIEKLHPQSK</sequence>
<comment type="caution">
    <text evidence="1">The sequence shown here is derived from an EMBL/GenBank/DDBJ whole genome shotgun (WGS) entry which is preliminary data.</text>
</comment>
<dbReference type="AlphaFoldDB" id="A0A174QGM0"/>
<proteinExistence type="predicted"/>
<dbReference type="Proteomes" id="UP000285469">
    <property type="component" value="Unassembled WGS sequence"/>
</dbReference>
<name>A0A174QGM0_PHOVU</name>
<organism evidence="1 4">
    <name type="scientific">Phocaeicola vulgatus</name>
    <name type="common">Bacteroides vulgatus</name>
    <dbReference type="NCBI Taxonomy" id="821"/>
    <lineage>
        <taxon>Bacteria</taxon>
        <taxon>Pseudomonadati</taxon>
        <taxon>Bacteroidota</taxon>
        <taxon>Bacteroidia</taxon>
        <taxon>Bacteroidales</taxon>
        <taxon>Bacteroidaceae</taxon>
        <taxon>Phocaeicola</taxon>
    </lineage>
</organism>
<evidence type="ECO:0000313" key="3">
    <source>
        <dbReference type="Proteomes" id="UP000285469"/>
    </source>
</evidence>
<evidence type="ECO:0000313" key="4">
    <source>
        <dbReference type="Proteomes" id="UP000462922"/>
    </source>
</evidence>
<evidence type="ECO:0000313" key="1">
    <source>
        <dbReference type="EMBL" id="KAB6576919.1"/>
    </source>
</evidence>
<dbReference type="EMBL" id="WDAX01000002">
    <property type="protein sequence ID" value="KAB6576919.1"/>
    <property type="molecule type" value="Genomic_DNA"/>
</dbReference>
<dbReference type="RefSeq" id="WP_007848450.1">
    <property type="nucleotide sequence ID" value="NZ_BAABZK010000001.1"/>
</dbReference>
<protein>
    <submittedName>
        <fullName evidence="1">Uncharacterized protein</fullName>
    </submittedName>
</protein>
<reference evidence="1 4" key="2">
    <citation type="journal article" date="2019" name="Nat. Med.">
        <title>A library of human gut bacterial isolates paired with longitudinal multiomics data enables mechanistic microbiome research.</title>
        <authorList>
            <person name="Poyet M."/>
            <person name="Groussin M."/>
            <person name="Gibbons S.M."/>
            <person name="Avila-Pacheco J."/>
            <person name="Jiang X."/>
            <person name="Kearney S.M."/>
            <person name="Perrotta A.R."/>
            <person name="Berdy B."/>
            <person name="Zhao S."/>
            <person name="Lieberman T.D."/>
            <person name="Swanson P.K."/>
            <person name="Smith M."/>
            <person name="Roesemann S."/>
            <person name="Alexander J.E."/>
            <person name="Rich S.A."/>
            <person name="Livny J."/>
            <person name="Vlamakis H."/>
            <person name="Clish C."/>
            <person name="Bullock K."/>
            <person name="Deik A."/>
            <person name="Scott J."/>
            <person name="Pierce K.A."/>
            <person name="Xavier R.J."/>
            <person name="Alm E.J."/>
        </authorList>
    </citation>
    <scope>NUCLEOTIDE SEQUENCE [LARGE SCALE GENOMIC DNA]</scope>
    <source>
        <strain evidence="1 4">BIOML-A110</strain>
    </source>
</reference>
<accession>A0A174QGM0</accession>
<dbReference type="Proteomes" id="UP000462922">
    <property type="component" value="Unassembled WGS sequence"/>
</dbReference>